<evidence type="ECO:0000313" key="1">
    <source>
        <dbReference type="EMBL" id="AYD47615.1"/>
    </source>
</evidence>
<dbReference type="EMBL" id="CP032489">
    <property type="protein sequence ID" value="AYD47615.1"/>
    <property type="molecule type" value="Genomic_DNA"/>
</dbReference>
<dbReference type="AlphaFoldDB" id="A0A386HP58"/>
<dbReference type="OrthoDB" id="1467107at2"/>
<organism evidence="1 2">
    <name type="scientific">Arachidicoccus soli</name>
    <dbReference type="NCBI Taxonomy" id="2341117"/>
    <lineage>
        <taxon>Bacteria</taxon>
        <taxon>Pseudomonadati</taxon>
        <taxon>Bacteroidota</taxon>
        <taxon>Chitinophagia</taxon>
        <taxon>Chitinophagales</taxon>
        <taxon>Chitinophagaceae</taxon>
        <taxon>Arachidicoccus</taxon>
    </lineage>
</organism>
<sequence>MVYQMKIRQHLWRAYLLLCLVLTSFCGFGQKIIGDCTIVYGLKAESKNIDAGALKHASKIFYVRGGMSLTEIRFDDFLQSTIYNKNGDKVYVLSELNDNKYMSVLSIPQWKEQFENYKDLKLEMRGEKKNILGYTCNKAVATLNDGTQINLFYTTALKTTAPENPYEFNNINGLVLEYQALIKNKYKVTYTATHIDFDPVPASKFIIPKEGYRLLDNSMN</sequence>
<dbReference type="KEGG" id="ark:D6B99_08350"/>
<proteinExistence type="predicted"/>
<evidence type="ECO:0000313" key="2">
    <source>
        <dbReference type="Proteomes" id="UP000266118"/>
    </source>
</evidence>
<dbReference type="Pfam" id="PF22252">
    <property type="entry name" value="PNGase_F-II_N"/>
    <property type="match status" value="1"/>
</dbReference>
<dbReference type="Proteomes" id="UP000266118">
    <property type="component" value="Chromosome"/>
</dbReference>
<gene>
    <name evidence="1" type="ORF">D6B99_08350</name>
</gene>
<name>A0A386HP58_9BACT</name>
<protein>
    <recommendedName>
        <fullName evidence="3">GLPGLI family protein</fullName>
    </recommendedName>
</protein>
<accession>A0A386HP58</accession>
<keyword evidence="2" id="KW-1185">Reference proteome</keyword>
<evidence type="ECO:0008006" key="3">
    <source>
        <dbReference type="Google" id="ProtNLM"/>
    </source>
</evidence>
<reference evidence="1 2" key="1">
    <citation type="submission" date="2018-09" db="EMBL/GenBank/DDBJ databases">
        <title>Arachidicoccus sp. nov., a bacterium isolated from soil.</title>
        <authorList>
            <person name="Weon H.-Y."/>
            <person name="Kwon S.-W."/>
            <person name="Lee S.A."/>
        </authorList>
    </citation>
    <scope>NUCLEOTIDE SEQUENCE [LARGE SCALE GENOMIC DNA]</scope>
    <source>
        <strain evidence="1 2">KIS59-12</strain>
    </source>
</reference>